<protein>
    <submittedName>
        <fullName evidence="7">ABC transporter substrate-binding protein</fullName>
    </submittedName>
</protein>
<keyword evidence="8" id="KW-1185">Reference proteome</keyword>
<sequence length="341" mass="36379">MDRTPRALRRLLSLLAAVVLLGAVAACSSGASDAADPASSSADGQWTYTDDRGEEVTLDAQPTRIASFTDYAIGMYAYGLEPVALFGRVDVDSDPRLADYDTSAATVVGNSYGEIDLEALAAAEPDLIVTGIYPTDRKGTLDLEGPLYGFADVEQQTQLEQIAPVVAIEVGGAGADVIDSFNSLATALGVSEDTIASAKAEFDAAGEELEAAATSSGLEVTQMYADADGIYLVKPADEPETQLYSTYGVDFTDLRPDGDYYWDIYSWENASRMMTGDVLLVNVEGYQEEQLKDQATFASHPALQAGQVYTWNGEALDYASQADHMTELARILRDAHPVASS</sequence>
<dbReference type="Gene3D" id="3.40.50.1980">
    <property type="entry name" value="Nitrogenase molybdenum iron protein domain"/>
    <property type="match status" value="2"/>
</dbReference>
<comment type="similarity">
    <text evidence="2">Belongs to the bacterial solute-binding protein 8 family.</text>
</comment>
<dbReference type="PROSITE" id="PS51257">
    <property type="entry name" value="PROKAR_LIPOPROTEIN"/>
    <property type="match status" value="1"/>
</dbReference>
<proteinExistence type="inferred from homology"/>
<dbReference type="GO" id="GO:0030288">
    <property type="term" value="C:outer membrane-bounded periplasmic space"/>
    <property type="evidence" value="ECO:0007669"/>
    <property type="project" value="TreeGrafter"/>
</dbReference>
<evidence type="ECO:0000313" key="8">
    <source>
        <dbReference type="Proteomes" id="UP000515976"/>
    </source>
</evidence>
<gene>
    <name evidence="7" type="ORF">H9L10_14430</name>
</gene>
<dbReference type="PANTHER" id="PTHR30532:SF24">
    <property type="entry name" value="FERRIC ENTEROBACTIN-BINDING PERIPLASMIC PROTEIN FEPB"/>
    <property type="match status" value="1"/>
</dbReference>
<feature type="chain" id="PRO_5028837152" evidence="5">
    <location>
        <begin position="35"/>
        <end position="341"/>
    </location>
</feature>
<keyword evidence="4 5" id="KW-0732">Signal</keyword>
<comment type="subcellular location">
    <subcellularLocation>
        <location evidence="1">Cell envelope</location>
    </subcellularLocation>
</comment>
<evidence type="ECO:0000313" key="7">
    <source>
        <dbReference type="EMBL" id="QNN49372.1"/>
    </source>
</evidence>
<evidence type="ECO:0000256" key="4">
    <source>
        <dbReference type="ARBA" id="ARBA00022729"/>
    </source>
</evidence>
<dbReference type="RefSeq" id="WP_166099593.1">
    <property type="nucleotide sequence ID" value="NZ_BMMY01000005.1"/>
</dbReference>
<dbReference type="SUPFAM" id="SSF53807">
    <property type="entry name" value="Helical backbone' metal receptor"/>
    <property type="match status" value="1"/>
</dbReference>
<dbReference type="PANTHER" id="PTHR30532">
    <property type="entry name" value="IRON III DICITRATE-BINDING PERIPLASMIC PROTEIN"/>
    <property type="match status" value="1"/>
</dbReference>
<dbReference type="KEGG" id="pei:H9L10_14430"/>
<keyword evidence="3" id="KW-0813">Transport</keyword>
<dbReference type="Pfam" id="PF01497">
    <property type="entry name" value="Peripla_BP_2"/>
    <property type="match status" value="1"/>
</dbReference>
<feature type="domain" description="Fe/B12 periplasmic-binding" evidence="6">
    <location>
        <begin position="85"/>
        <end position="313"/>
    </location>
</feature>
<name>A0A7G9R197_9MICO</name>
<evidence type="ECO:0000256" key="2">
    <source>
        <dbReference type="ARBA" id="ARBA00008814"/>
    </source>
</evidence>
<dbReference type="EMBL" id="CP060712">
    <property type="protein sequence ID" value="QNN49372.1"/>
    <property type="molecule type" value="Genomic_DNA"/>
</dbReference>
<accession>A0A7G9R197</accession>
<evidence type="ECO:0000259" key="6">
    <source>
        <dbReference type="Pfam" id="PF01497"/>
    </source>
</evidence>
<dbReference type="GO" id="GO:1901678">
    <property type="term" value="P:iron coordination entity transport"/>
    <property type="evidence" value="ECO:0007669"/>
    <property type="project" value="UniProtKB-ARBA"/>
</dbReference>
<feature type="signal peptide" evidence="5">
    <location>
        <begin position="1"/>
        <end position="34"/>
    </location>
</feature>
<dbReference type="InterPro" id="IPR051313">
    <property type="entry name" value="Bact_iron-sidero_bind"/>
</dbReference>
<dbReference type="Proteomes" id="UP000515976">
    <property type="component" value="Chromosome"/>
</dbReference>
<evidence type="ECO:0000256" key="5">
    <source>
        <dbReference type="SAM" id="SignalP"/>
    </source>
</evidence>
<evidence type="ECO:0000256" key="1">
    <source>
        <dbReference type="ARBA" id="ARBA00004196"/>
    </source>
</evidence>
<evidence type="ECO:0000256" key="3">
    <source>
        <dbReference type="ARBA" id="ARBA00022448"/>
    </source>
</evidence>
<dbReference type="InterPro" id="IPR002491">
    <property type="entry name" value="ABC_transptr_periplasmic_BD"/>
</dbReference>
<reference evidence="7 8" key="1">
    <citation type="submission" date="2020-08" db="EMBL/GenBank/DDBJ databases">
        <title>Genome sequence of Phycicoccus endophyticus JCM 31784T.</title>
        <authorList>
            <person name="Hyun D.-W."/>
            <person name="Bae J.-W."/>
        </authorList>
    </citation>
    <scope>NUCLEOTIDE SEQUENCE [LARGE SCALE GENOMIC DNA]</scope>
    <source>
        <strain evidence="7 8">JCM 31784</strain>
    </source>
</reference>
<organism evidence="7 8">
    <name type="scientific">Phycicoccus endophyticus</name>
    <dbReference type="NCBI Taxonomy" id="1690220"/>
    <lineage>
        <taxon>Bacteria</taxon>
        <taxon>Bacillati</taxon>
        <taxon>Actinomycetota</taxon>
        <taxon>Actinomycetes</taxon>
        <taxon>Micrococcales</taxon>
        <taxon>Intrasporangiaceae</taxon>
        <taxon>Phycicoccus</taxon>
    </lineage>
</organism>
<dbReference type="AlphaFoldDB" id="A0A7G9R197"/>